<keyword evidence="3" id="KW-0808">Transferase</keyword>
<dbReference type="GeneID" id="300084090"/>
<dbReference type="PANTHER" id="PTHR23028">
    <property type="entry name" value="ACETYLTRANSFERASE"/>
    <property type="match status" value="1"/>
</dbReference>
<keyword evidence="1" id="KW-1133">Transmembrane helix</keyword>
<evidence type="ECO:0000259" key="2">
    <source>
        <dbReference type="Pfam" id="PF01757"/>
    </source>
</evidence>
<feature type="transmembrane region" description="Helical" evidence="1">
    <location>
        <begin position="25"/>
        <end position="44"/>
    </location>
</feature>
<feature type="transmembrane region" description="Helical" evidence="1">
    <location>
        <begin position="238"/>
        <end position="255"/>
    </location>
</feature>
<protein>
    <submittedName>
        <fullName evidence="3">Acyltransferase</fullName>
    </submittedName>
</protein>
<reference evidence="3" key="1">
    <citation type="submission" date="2022-06" db="EMBL/GenBank/DDBJ databases">
        <title>Complete genome of Pseudomonas hydrolytica DSWY01T.</title>
        <authorList>
            <person name="Jung J."/>
            <person name="Jeon C.O."/>
        </authorList>
    </citation>
    <scope>NUCLEOTIDE SEQUENCE</scope>
    <source>
        <strain evidence="3">DSWY01</strain>
    </source>
</reference>
<dbReference type="EMBL" id="CP099397">
    <property type="protein sequence ID" value="USR39674.1"/>
    <property type="molecule type" value="Genomic_DNA"/>
</dbReference>
<name>A0ABY5A732_9GAMM</name>
<dbReference type="PANTHER" id="PTHR23028:SF53">
    <property type="entry name" value="ACYL_TRANSF_3 DOMAIN-CONTAINING PROTEIN"/>
    <property type="match status" value="1"/>
</dbReference>
<sequence>MESSSAPAGLRSPQRYLPQLESLRGWAIILVVLFHYVGILGTGGRFSFESSPVWIQIMAAGNTGVTLFFVLSGFLLVQPFVLAAGSGERVDVVKFYSARILRVVPLYYLAILVAWWITGKTAAFKALLFIPVGFEVFPFSVPWWSLCTELQFYILLPWIMLGLRYRVGRWLVVVAGLSWLVLHIYFFLQPQWLVDHRNDWIQSSIFGRGPAFLVGGLCGWVYLRQGCSWLLDYPRRQALLAAVSLAALLWLMRWYGMTGQKLALTVMPFYHDVEAVLWGGLLLCSLGLANWVKGLFINPLFNHFGSISYSLYLVHVPVQFYLLYPLVASADGALPVLQTLAAVVVSFLVSWGGGDTLLQVDRAAFSQTQSPPGGVQR</sequence>
<feature type="transmembrane region" description="Helical" evidence="1">
    <location>
        <begin position="64"/>
        <end position="85"/>
    </location>
</feature>
<evidence type="ECO:0000256" key="1">
    <source>
        <dbReference type="SAM" id="Phobius"/>
    </source>
</evidence>
<feature type="transmembrane region" description="Helical" evidence="1">
    <location>
        <begin position="142"/>
        <end position="163"/>
    </location>
</feature>
<dbReference type="InterPro" id="IPR050879">
    <property type="entry name" value="Acyltransferase_3"/>
</dbReference>
<dbReference type="InterPro" id="IPR002656">
    <property type="entry name" value="Acyl_transf_3_dom"/>
</dbReference>
<evidence type="ECO:0000313" key="4">
    <source>
        <dbReference type="Proteomes" id="UP001054897"/>
    </source>
</evidence>
<organism evidence="3 4">
    <name type="scientific">Ectopseudomonas hydrolytica</name>
    <dbReference type="NCBI Taxonomy" id="2493633"/>
    <lineage>
        <taxon>Bacteria</taxon>
        <taxon>Pseudomonadati</taxon>
        <taxon>Pseudomonadota</taxon>
        <taxon>Gammaproteobacteria</taxon>
        <taxon>Pseudomonadales</taxon>
        <taxon>Pseudomonadaceae</taxon>
        <taxon>Ectopseudomonas</taxon>
    </lineage>
</organism>
<feature type="transmembrane region" description="Helical" evidence="1">
    <location>
        <begin position="170"/>
        <end position="188"/>
    </location>
</feature>
<keyword evidence="3" id="KW-0012">Acyltransferase</keyword>
<gene>
    <name evidence="3" type="ORF">L1F06_023965</name>
</gene>
<feature type="transmembrane region" description="Helical" evidence="1">
    <location>
        <begin position="106"/>
        <end position="130"/>
    </location>
</feature>
<feature type="transmembrane region" description="Helical" evidence="1">
    <location>
        <begin position="309"/>
        <end position="327"/>
    </location>
</feature>
<evidence type="ECO:0000313" key="3">
    <source>
        <dbReference type="EMBL" id="USR39674.1"/>
    </source>
</evidence>
<accession>A0ABY5A732</accession>
<dbReference type="Pfam" id="PF01757">
    <property type="entry name" value="Acyl_transf_3"/>
    <property type="match status" value="1"/>
</dbReference>
<dbReference type="Proteomes" id="UP001054897">
    <property type="component" value="Chromosome"/>
</dbReference>
<keyword evidence="1" id="KW-0812">Transmembrane</keyword>
<keyword evidence="4" id="KW-1185">Reference proteome</keyword>
<feature type="transmembrane region" description="Helical" evidence="1">
    <location>
        <begin position="200"/>
        <end position="223"/>
    </location>
</feature>
<dbReference type="RefSeq" id="WP_129483762.1">
    <property type="nucleotide sequence ID" value="NZ_CP099397.1"/>
</dbReference>
<proteinExistence type="predicted"/>
<feature type="transmembrane region" description="Helical" evidence="1">
    <location>
        <begin position="275"/>
        <end position="297"/>
    </location>
</feature>
<dbReference type="GO" id="GO:0016746">
    <property type="term" value="F:acyltransferase activity"/>
    <property type="evidence" value="ECO:0007669"/>
    <property type="project" value="UniProtKB-KW"/>
</dbReference>
<keyword evidence="1" id="KW-0472">Membrane</keyword>
<feature type="transmembrane region" description="Helical" evidence="1">
    <location>
        <begin position="333"/>
        <end position="352"/>
    </location>
</feature>
<feature type="domain" description="Acyltransferase 3" evidence="2">
    <location>
        <begin position="19"/>
        <end position="351"/>
    </location>
</feature>